<name>A0A2T3AS26_AMORE</name>
<dbReference type="Proteomes" id="UP000241818">
    <property type="component" value="Unassembled WGS sequence"/>
</dbReference>
<dbReference type="EMBL" id="KZ679017">
    <property type="protein sequence ID" value="PSS09171.1"/>
    <property type="molecule type" value="Genomic_DNA"/>
</dbReference>
<proteinExistence type="predicted"/>
<dbReference type="InParanoid" id="A0A2T3AS26"/>
<feature type="compositionally biased region" description="Basic and acidic residues" evidence="1">
    <location>
        <begin position="62"/>
        <end position="75"/>
    </location>
</feature>
<keyword evidence="3" id="KW-1185">Reference proteome</keyword>
<gene>
    <name evidence="2" type="ORF">M430DRAFT_183661</name>
</gene>
<feature type="region of interest" description="Disordered" evidence="1">
    <location>
        <begin position="145"/>
        <end position="177"/>
    </location>
</feature>
<dbReference type="RefSeq" id="XP_024717469.1">
    <property type="nucleotide sequence ID" value="XM_024863854.1"/>
</dbReference>
<dbReference type="STRING" id="857342.A0A2T3AS26"/>
<evidence type="ECO:0000313" key="3">
    <source>
        <dbReference type="Proteomes" id="UP000241818"/>
    </source>
</evidence>
<feature type="compositionally biased region" description="Polar residues" evidence="1">
    <location>
        <begin position="145"/>
        <end position="154"/>
    </location>
</feature>
<reference evidence="2 3" key="1">
    <citation type="journal article" date="2018" name="New Phytol.">
        <title>Comparative genomics and transcriptomics depict ericoid mycorrhizal fungi as versatile saprotrophs and plant mutualists.</title>
        <authorList>
            <person name="Martino E."/>
            <person name="Morin E."/>
            <person name="Grelet G.A."/>
            <person name="Kuo A."/>
            <person name="Kohler A."/>
            <person name="Daghino S."/>
            <person name="Barry K.W."/>
            <person name="Cichocki N."/>
            <person name="Clum A."/>
            <person name="Dockter R.B."/>
            <person name="Hainaut M."/>
            <person name="Kuo R.C."/>
            <person name="LaButti K."/>
            <person name="Lindahl B.D."/>
            <person name="Lindquist E.A."/>
            <person name="Lipzen A."/>
            <person name="Khouja H.R."/>
            <person name="Magnuson J."/>
            <person name="Murat C."/>
            <person name="Ohm R.A."/>
            <person name="Singer S.W."/>
            <person name="Spatafora J.W."/>
            <person name="Wang M."/>
            <person name="Veneault-Fourrey C."/>
            <person name="Henrissat B."/>
            <person name="Grigoriev I.V."/>
            <person name="Martin F.M."/>
            <person name="Perotto S."/>
        </authorList>
    </citation>
    <scope>NUCLEOTIDE SEQUENCE [LARGE SCALE GENOMIC DNA]</scope>
    <source>
        <strain evidence="2 3">ATCC 22711</strain>
    </source>
</reference>
<dbReference type="GeneID" id="36571935"/>
<feature type="compositionally biased region" description="Basic and acidic residues" evidence="1">
    <location>
        <begin position="22"/>
        <end position="33"/>
    </location>
</feature>
<organism evidence="2 3">
    <name type="scientific">Amorphotheca resinae ATCC 22711</name>
    <dbReference type="NCBI Taxonomy" id="857342"/>
    <lineage>
        <taxon>Eukaryota</taxon>
        <taxon>Fungi</taxon>
        <taxon>Dikarya</taxon>
        <taxon>Ascomycota</taxon>
        <taxon>Pezizomycotina</taxon>
        <taxon>Leotiomycetes</taxon>
        <taxon>Helotiales</taxon>
        <taxon>Amorphothecaceae</taxon>
        <taxon>Amorphotheca</taxon>
    </lineage>
</organism>
<sequence>MMRSHGIAPNAATIKPAPSRTAKAERRESNDRPSKKRKADAFIEDNAAADDDEDFTSIKADPTNEKDKSHVKEEEPSQLSLGEAANLMQYYDTPSYNSAQLGGDEAYPGSDYDNNSAGYATPLSGVYGLQAQQSYEFPYTPTGMNTGPGSSQGIHYQPMMHYSTDNQGGSESPVIVE</sequence>
<accession>A0A2T3AS26</accession>
<feature type="region of interest" description="Disordered" evidence="1">
    <location>
        <begin position="1"/>
        <end position="83"/>
    </location>
</feature>
<dbReference type="AlphaFoldDB" id="A0A2T3AS26"/>
<evidence type="ECO:0000313" key="2">
    <source>
        <dbReference type="EMBL" id="PSS09171.1"/>
    </source>
</evidence>
<dbReference type="OrthoDB" id="5353914at2759"/>
<feature type="region of interest" description="Disordered" evidence="1">
    <location>
        <begin position="94"/>
        <end position="113"/>
    </location>
</feature>
<evidence type="ECO:0000256" key="1">
    <source>
        <dbReference type="SAM" id="MobiDB-lite"/>
    </source>
</evidence>
<protein>
    <submittedName>
        <fullName evidence="2">Uncharacterized protein</fullName>
    </submittedName>
</protein>